<proteinExistence type="predicted"/>
<reference evidence="3" key="1">
    <citation type="submission" date="2022-12" db="EMBL/GenBank/DDBJ databases">
        <title>Isolation and characterisation of novel Methanocorpusculum spp. from native Australian herbivores indicates the genus is ancestrally host-associated.</title>
        <authorList>
            <person name="Volmer J.G."/>
            <person name="Soo R.M."/>
            <person name="Evans P.N."/>
            <person name="Hoedt E.C."/>
            <person name="Astorga Alsina A.L."/>
            <person name="Woodcroft B.J."/>
            <person name="Tyson G.W."/>
            <person name="Hugenholtz P."/>
            <person name="Morrison M."/>
        </authorList>
    </citation>
    <scope>NUCLEOTIDE SEQUENCE</scope>
    <source>
        <strain evidence="3">MG</strain>
    </source>
</reference>
<evidence type="ECO:0000313" key="4">
    <source>
        <dbReference type="Proteomes" id="UP001141422"/>
    </source>
</evidence>
<feature type="domain" description="4Fe-4S ferredoxin-type" evidence="2">
    <location>
        <begin position="186"/>
        <end position="214"/>
    </location>
</feature>
<feature type="domain" description="4Fe-4S ferredoxin-type" evidence="2">
    <location>
        <begin position="216"/>
        <end position="243"/>
    </location>
</feature>
<dbReference type="PROSITE" id="PS51379">
    <property type="entry name" value="4FE4S_FER_2"/>
    <property type="match status" value="2"/>
</dbReference>
<evidence type="ECO:0000313" key="3">
    <source>
        <dbReference type="EMBL" id="MCZ0859768.1"/>
    </source>
</evidence>
<dbReference type="InterPro" id="IPR029039">
    <property type="entry name" value="Flavoprotein-like_sf"/>
</dbReference>
<accession>A0ABT4IDE6</accession>
<dbReference type="InterPro" id="IPR017900">
    <property type="entry name" value="4Fe4S_Fe_S_CS"/>
</dbReference>
<evidence type="ECO:0000259" key="2">
    <source>
        <dbReference type="PROSITE" id="PS51379"/>
    </source>
</evidence>
<dbReference type="Proteomes" id="UP001141422">
    <property type="component" value="Unassembled WGS sequence"/>
</dbReference>
<dbReference type="RefSeq" id="WP_268923989.1">
    <property type="nucleotide sequence ID" value="NZ_JAPTGB010000002.1"/>
</dbReference>
<dbReference type="SUPFAM" id="SSF52218">
    <property type="entry name" value="Flavoproteins"/>
    <property type="match status" value="1"/>
</dbReference>
<sequence length="273" mass="30157">MKTILYYFTGTGNSLAVARAIAERLPDTELIPIPMLLLKGDKIRAPEDANIGIVYPLYAMGLPNIVVRFFDILDLTSAGYVFSVVTEGGTYGSPTKQIAALTQQSGHDLNAAWWIQMPNNYIPLSAPPAKPEQKTIREDALRKVAVLVESVSRRSPRHIDLTITGKLLRLIMYKGFSKWGRPNFSKKFVVGANCNGCMLCVDVCPVNNIRELPKGKKEWLNHCEGCLACLQFCPVEAISCGGKTDERPRYHHPNVTAADMKAQKGAGEDLHNE</sequence>
<comment type="caution">
    <text evidence="3">The sequence shown here is derived from an EMBL/GenBank/DDBJ whole genome shotgun (WGS) entry which is preliminary data.</text>
</comment>
<dbReference type="InterPro" id="IPR047964">
    <property type="entry name" value="EFR1-like"/>
</dbReference>
<dbReference type="PROSITE" id="PS00198">
    <property type="entry name" value="4FE4S_FER_1"/>
    <property type="match status" value="2"/>
</dbReference>
<evidence type="ECO:0000256" key="1">
    <source>
        <dbReference type="SAM" id="MobiDB-lite"/>
    </source>
</evidence>
<dbReference type="InterPro" id="IPR017896">
    <property type="entry name" value="4Fe4S_Fe-S-bd"/>
</dbReference>
<feature type="region of interest" description="Disordered" evidence="1">
    <location>
        <begin position="251"/>
        <end position="273"/>
    </location>
</feature>
<dbReference type="Gene3D" id="3.30.70.20">
    <property type="match status" value="1"/>
</dbReference>
<dbReference type="NCBIfam" id="NF038196">
    <property type="entry name" value="ferrodoxin_EFR1"/>
    <property type="match status" value="1"/>
</dbReference>
<dbReference type="Pfam" id="PF13237">
    <property type="entry name" value="Fer4_10"/>
    <property type="match status" value="1"/>
</dbReference>
<gene>
    <name evidence="3" type="ORF">O0S10_00835</name>
</gene>
<name>A0ABT4IDE6_9EURY</name>
<protein>
    <submittedName>
        <fullName evidence="3">EFR1 family ferrodoxin</fullName>
    </submittedName>
</protein>
<dbReference type="EMBL" id="JAPTGB010000002">
    <property type="protein sequence ID" value="MCZ0859768.1"/>
    <property type="molecule type" value="Genomic_DNA"/>
</dbReference>
<organism evidence="3 4">
    <name type="scientific">Methanocorpusculum petauri</name>
    <dbReference type="NCBI Taxonomy" id="3002863"/>
    <lineage>
        <taxon>Archaea</taxon>
        <taxon>Methanobacteriati</taxon>
        <taxon>Methanobacteriota</taxon>
        <taxon>Stenosarchaea group</taxon>
        <taxon>Methanomicrobia</taxon>
        <taxon>Methanomicrobiales</taxon>
        <taxon>Methanocorpusculaceae</taxon>
        <taxon>Methanocorpusculum</taxon>
    </lineage>
</organism>
<keyword evidence="4" id="KW-1185">Reference proteome</keyword>
<dbReference type="SUPFAM" id="SSF54862">
    <property type="entry name" value="4Fe-4S ferredoxins"/>
    <property type="match status" value="1"/>
</dbReference>